<feature type="compositionally biased region" description="Basic and acidic residues" evidence="1">
    <location>
        <begin position="153"/>
        <end position="165"/>
    </location>
</feature>
<feature type="region of interest" description="Disordered" evidence="1">
    <location>
        <begin position="146"/>
        <end position="262"/>
    </location>
</feature>
<evidence type="ECO:0000256" key="1">
    <source>
        <dbReference type="SAM" id="MobiDB-lite"/>
    </source>
</evidence>
<evidence type="ECO:0000313" key="3">
    <source>
        <dbReference type="Proteomes" id="UP000018144"/>
    </source>
</evidence>
<feature type="compositionally biased region" description="Basic and acidic residues" evidence="1">
    <location>
        <begin position="206"/>
        <end position="230"/>
    </location>
</feature>
<feature type="region of interest" description="Disordered" evidence="1">
    <location>
        <begin position="485"/>
        <end position="513"/>
    </location>
</feature>
<dbReference type="PROSITE" id="PS51257">
    <property type="entry name" value="PROKAR_LIPOPROTEIN"/>
    <property type="match status" value="1"/>
</dbReference>
<dbReference type="Proteomes" id="UP000018144">
    <property type="component" value="Unassembled WGS sequence"/>
</dbReference>
<organism evidence="2 3">
    <name type="scientific">Pyronema omphalodes (strain CBS 100304)</name>
    <name type="common">Pyronema confluens</name>
    <dbReference type="NCBI Taxonomy" id="1076935"/>
    <lineage>
        <taxon>Eukaryota</taxon>
        <taxon>Fungi</taxon>
        <taxon>Dikarya</taxon>
        <taxon>Ascomycota</taxon>
        <taxon>Pezizomycotina</taxon>
        <taxon>Pezizomycetes</taxon>
        <taxon>Pezizales</taxon>
        <taxon>Pyronemataceae</taxon>
        <taxon>Pyronema</taxon>
    </lineage>
</organism>
<dbReference type="EMBL" id="HF935283">
    <property type="protein sequence ID" value="CCX06248.1"/>
    <property type="molecule type" value="Genomic_DNA"/>
</dbReference>
<feature type="compositionally biased region" description="Polar residues" evidence="1">
    <location>
        <begin position="168"/>
        <end position="185"/>
    </location>
</feature>
<keyword evidence="3" id="KW-1185">Reference proteome</keyword>
<name>U4L1X4_PYROM</name>
<accession>U4L1X4</accession>
<sequence>MCRCIGICWGPNCSCQNGFQACTADCGCQDEFCENRFKTVDIRHENPDGSKYCWCPQPSSMCDTFYCLCRKSRVACNAACEHQMHKCVNDSPTPIPKEYLPAARNIKVLPVAPMAPMAKVLPVASMAPMATVLPVAPMAPMMGASTGNGSLDSKAEMNSHGDGKGSRRSGNSASPNNQSSKNTIVFTLPKKAFPIKRTAKTTSDNTKIKQEPLEDNHTKIKQEPLTDNHPGKIPSTHQPSSDSDDSDDSFNINIGEGFSSDEDVKPKIKRKLVELEKRPAKVAKNHNTDCVATQRTADERTFRDINVTTAIPEAILTPAAVSTHPDVSPPTKPTIDPSVIIAKQRPKPAAIIKSSTARTTEMKFQLPPKPVIATKESEPSVYKEIDAASIKNRDLSKPPSSMATANLYQTTSQAEPVHCSIASAAIPPTSNITGDEDLLDIPMDIDTSDMSDYDDPIISSTMGKLYIMNTISTRLLLTSAETASHDAGANSSNDSEEKFPDDTPVTNFPRRTRSGFVDYSDTSSNVDGPSSFLLALEARLAAAKRGADSGVAVATDSTALNAAKGPLAEGRAKVSITIVPKKKMPSHRGFRI</sequence>
<gene>
    <name evidence="2" type="ORF">PCON_05835</name>
</gene>
<evidence type="ECO:0000313" key="2">
    <source>
        <dbReference type="EMBL" id="CCX06248.1"/>
    </source>
</evidence>
<proteinExistence type="predicted"/>
<protein>
    <submittedName>
        <fullName evidence="2">Uncharacterized protein</fullName>
    </submittedName>
</protein>
<reference evidence="2 3" key="1">
    <citation type="journal article" date="2013" name="PLoS Genet.">
        <title>The genome and development-dependent transcriptomes of Pyronema confluens: a window into fungal evolution.</title>
        <authorList>
            <person name="Traeger S."/>
            <person name="Altegoer F."/>
            <person name="Freitag M."/>
            <person name="Gabaldon T."/>
            <person name="Kempken F."/>
            <person name="Kumar A."/>
            <person name="Marcet-Houben M."/>
            <person name="Poggeler S."/>
            <person name="Stajich J.E."/>
            <person name="Nowrousian M."/>
        </authorList>
    </citation>
    <scope>NUCLEOTIDE SEQUENCE [LARGE SCALE GENOMIC DNA]</scope>
    <source>
        <strain evidence="3">CBS 100304</strain>
        <tissue evidence="2">Vegetative mycelium</tissue>
    </source>
</reference>
<dbReference type="AlphaFoldDB" id="U4L1X4"/>
<dbReference type="OrthoDB" id="10483299at2759"/>